<name>A0A6N8DL46_RHOAC</name>
<dbReference type="InterPro" id="IPR044505">
    <property type="entry name" value="GlgX_Isoamylase_N_E_set"/>
</dbReference>
<dbReference type="RefSeq" id="WP_155444602.1">
    <property type="nucleotide sequence ID" value="NZ_JAOQNR010000002.1"/>
</dbReference>
<dbReference type="Gene3D" id="3.20.20.80">
    <property type="entry name" value="Glycosidases"/>
    <property type="match status" value="1"/>
</dbReference>
<dbReference type="EMBL" id="WNKS01000002">
    <property type="protein sequence ID" value="MTV29933.1"/>
    <property type="molecule type" value="Genomic_DNA"/>
</dbReference>
<feature type="domain" description="Glycosyl hydrolase family 13 catalytic" evidence="5">
    <location>
        <begin position="150"/>
        <end position="552"/>
    </location>
</feature>
<dbReference type="InterPro" id="IPR011837">
    <property type="entry name" value="Glycogen_debranch_GlgX"/>
</dbReference>
<sequence>MKILAGAPEPLGLRLVAGGANVAVFSQTAESIDLCLFDATGKHETARLRLPGRTGPVFHGFVPGLQAGALYGFRAHGPFAPERGLYFDPRKLLLDPFALELRDAPRLHESYFLASGDDSGPHAPKARACAPEPAPARRPKIPWRDTIIYELHVRGFTRRLKNLPEAARGTFAGLAHPAAIAHLKGLGVTTVELLPCAAWLDERHLQELGLTNYWGYNPIAPLAPDPRLAPGGWAEVRAAVAALQAEGLEVLIDVVLNHSCEGDGDGPTVSLRGLDNPAYYRLSPENPAAYINDAGCGNILRADHPAVVRLAMDALRAWAIFGGVDGFRFDLMTTLGRRASGFDPHAPLLTAIAQDPALRELKLIAEPWDIGPGGYQIGQFAANWGEWNDRFRDAVRKFWRGDAGMRGELATRVAGSADLFAGKKPPSRSINFITAHDGFSLADLVSYARKHNEANGENNRDGTDCNHSWNNGVEGPTRDESIKAARRRDQRALLATLIFSRGAPMLSMGAEFGHSQNGNNNAYAQDNEVSWIDWERADPRLLAFAARALALRRATPAFTDENFLTGEARGDAPPDVQWLGEDGAPLTPDAWDDRHFLAAVFSVGASRAALLLNAGTTFVACPLPPRAGKNWRRALDTATEDGAPDPTVDAGVAGRAVAVFVEDDKKPRI</sequence>
<dbReference type="InterPro" id="IPR006047">
    <property type="entry name" value="GH13_cat_dom"/>
</dbReference>
<evidence type="ECO:0000313" key="7">
    <source>
        <dbReference type="Proteomes" id="UP000439113"/>
    </source>
</evidence>
<dbReference type="AlphaFoldDB" id="A0A6N8DL46"/>
<comment type="caution">
    <text evidence="6">The sequence shown here is derived from an EMBL/GenBank/DDBJ whole genome shotgun (WGS) entry which is preliminary data.</text>
</comment>
<dbReference type="SUPFAM" id="SSF81296">
    <property type="entry name" value="E set domains"/>
    <property type="match status" value="1"/>
</dbReference>
<gene>
    <name evidence="6" type="primary">glgX</name>
    <name evidence="6" type="ORF">GJ654_02875</name>
</gene>
<evidence type="ECO:0000313" key="6">
    <source>
        <dbReference type="EMBL" id="MTV29933.1"/>
    </source>
</evidence>
<dbReference type="CDD" id="cd11326">
    <property type="entry name" value="AmyAc_Glg_debranch"/>
    <property type="match status" value="1"/>
</dbReference>
<protein>
    <submittedName>
        <fullName evidence="6">Glycogen debranching protein GlgX</fullName>
    </submittedName>
</protein>
<dbReference type="InterPro" id="IPR017853">
    <property type="entry name" value="GH"/>
</dbReference>
<comment type="similarity">
    <text evidence="1">Belongs to the glycosyl hydrolase 13 family.</text>
</comment>
<reference evidence="6 7" key="1">
    <citation type="submission" date="2019-11" db="EMBL/GenBank/DDBJ databases">
        <title>Whole-genome sequence of a Rhodoblastus acidophilus DSM 142.</title>
        <authorList>
            <person name="Kyndt J.A."/>
            <person name="Meyer T.E."/>
        </authorList>
    </citation>
    <scope>NUCLEOTIDE SEQUENCE [LARGE SCALE GENOMIC DNA]</scope>
    <source>
        <strain evidence="6 7">DSM 142</strain>
    </source>
</reference>
<dbReference type="InterPro" id="IPR013783">
    <property type="entry name" value="Ig-like_fold"/>
</dbReference>
<evidence type="ECO:0000256" key="3">
    <source>
        <dbReference type="ARBA" id="ARBA00023295"/>
    </source>
</evidence>
<dbReference type="CDD" id="cd02856">
    <property type="entry name" value="E_set_GDE_Isoamylase_N"/>
    <property type="match status" value="1"/>
</dbReference>
<dbReference type="GO" id="GO:0004135">
    <property type="term" value="F:amylo-alpha-1,6-glucosidase activity"/>
    <property type="evidence" value="ECO:0007669"/>
    <property type="project" value="InterPro"/>
</dbReference>
<dbReference type="InterPro" id="IPR014756">
    <property type="entry name" value="Ig_E-set"/>
</dbReference>
<dbReference type="InterPro" id="IPR004193">
    <property type="entry name" value="Glyco_hydro_13_N"/>
</dbReference>
<evidence type="ECO:0000256" key="4">
    <source>
        <dbReference type="SAM" id="MobiDB-lite"/>
    </source>
</evidence>
<feature type="compositionally biased region" description="Basic and acidic residues" evidence="4">
    <location>
        <begin position="453"/>
        <end position="464"/>
    </location>
</feature>
<evidence type="ECO:0000259" key="5">
    <source>
        <dbReference type="SMART" id="SM00642"/>
    </source>
</evidence>
<dbReference type="GO" id="GO:0005980">
    <property type="term" value="P:glycogen catabolic process"/>
    <property type="evidence" value="ECO:0007669"/>
    <property type="project" value="InterPro"/>
</dbReference>
<dbReference type="OrthoDB" id="3236218at2"/>
<keyword evidence="2" id="KW-0378">Hydrolase</keyword>
<dbReference type="Gene3D" id="2.60.40.1180">
    <property type="entry name" value="Golgi alpha-mannosidase II"/>
    <property type="match status" value="1"/>
</dbReference>
<dbReference type="SUPFAM" id="SSF51445">
    <property type="entry name" value="(Trans)glycosidases"/>
    <property type="match status" value="1"/>
</dbReference>
<dbReference type="SUPFAM" id="SSF51011">
    <property type="entry name" value="Glycosyl hydrolase domain"/>
    <property type="match status" value="1"/>
</dbReference>
<proteinExistence type="inferred from homology"/>
<dbReference type="Pfam" id="PF02922">
    <property type="entry name" value="CBM_48"/>
    <property type="match status" value="1"/>
</dbReference>
<keyword evidence="3" id="KW-0326">Glycosidase</keyword>
<dbReference type="SMART" id="SM00642">
    <property type="entry name" value="Aamy"/>
    <property type="match status" value="1"/>
</dbReference>
<dbReference type="InterPro" id="IPR013780">
    <property type="entry name" value="Glyco_hydro_b"/>
</dbReference>
<feature type="region of interest" description="Disordered" evidence="4">
    <location>
        <begin position="453"/>
        <end position="477"/>
    </location>
</feature>
<evidence type="ECO:0000256" key="2">
    <source>
        <dbReference type="ARBA" id="ARBA00022801"/>
    </source>
</evidence>
<dbReference type="PANTHER" id="PTHR43002">
    <property type="entry name" value="GLYCOGEN DEBRANCHING ENZYME"/>
    <property type="match status" value="1"/>
</dbReference>
<dbReference type="Proteomes" id="UP000439113">
    <property type="component" value="Unassembled WGS sequence"/>
</dbReference>
<evidence type="ECO:0000256" key="1">
    <source>
        <dbReference type="ARBA" id="ARBA00008061"/>
    </source>
</evidence>
<organism evidence="6 7">
    <name type="scientific">Rhodoblastus acidophilus</name>
    <name type="common">Rhodopseudomonas acidophila</name>
    <dbReference type="NCBI Taxonomy" id="1074"/>
    <lineage>
        <taxon>Bacteria</taxon>
        <taxon>Pseudomonadati</taxon>
        <taxon>Pseudomonadota</taxon>
        <taxon>Alphaproteobacteria</taxon>
        <taxon>Hyphomicrobiales</taxon>
        <taxon>Rhodoblastaceae</taxon>
        <taxon>Rhodoblastus</taxon>
    </lineage>
</organism>
<accession>A0A6N8DL46</accession>
<dbReference type="Gene3D" id="2.60.40.10">
    <property type="entry name" value="Immunoglobulins"/>
    <property type="match status" value="1"/>
</dbReference>
<dbReference type="NCBIfam" id="TIGR02100">
    <property type="entry name" value="glgX_debranch"/>
    <property type="match status" value="1"/>
</dbReference>